<feature type="region of interest" description="Disordered" evidence="12">
    <location>
        <begin position="73"/>
        <end position="128"/>
    </location>
</feature>
<dbReference type="PROSITE" id="PS51959">
    <property type="entry name" value="ENDOU"/>
    <property type="match status" value="1"/>
</dbReference>
<keyword evidence="5 11" id="KW-0479">Metal-binding</keyword>
<dbReference type="Proteomes" id="UP000324832">
    <property type="component" value="Unassembled WGS sequence"/>
</dbReference>
<dbReference type="GO" id="GO:0046872">
    <property type="term" value="F:metal ion binding"/>
    <property type="evidence" value="ECO:0007669"/>
    <property type="project" value="UniProtKB-UniRule"/>
</dbReference>
<feature type="compositionally biased region" description="Low complexity" evidence="12">
    <location>
        <begin position="41"/>
        <end position="54"/>
    </location>
</feature>
<feature type="compositionally biased region" description="Polar residues" evidence="12">
    <location>
        <begin position="229"/>
        <end position="256"/>
    </location>
</feature>
<dbReference type="EMBL" id="FZQP02003645">
    <property type="protein sequence ID" value="VVC98548.1"/>
    <property type="molecule type" value="Genomic_DNA"/>
</dbReference>
<feature type="region of interest" description="Disordered" evidence="12">
    <location>
        <begin position="163"/>
        <end position="258"/>
    </location>
</feature>
<dbReference type="InterPro" id="IPR018998">
    <property type="entry name" value="EndoU_C"/>
</dbReference>
<keyword evidence="15" id="KW-1185">Reference proteome</keyword>
<keyword evidence="7 11" id="KW-0378">Hydrolase</keyword>
<keyword evidence="6 11" id="KW-0255">Endonuclease</keyword>
<evidence type="ECO:0000256" key="3">
    <source>
        <dbReference type="ARBA" id="ARBA00011245"/>
    </source>
</evidence>
<dbReference type="AlphaFoldDB" id="A0A5E4QLS3"/>
<dbReference type="GO" id="GO:0016787">
    <property type="term" value="F:hydrolase activity"/>
    <property type="evidence" value="ECO:0007669"/>
    <property type="project" value="UniProtKB-KW"/>
</dbReference>
<dbReference type="PANTHER" id="PTHR12439:SF42">
    <property type="entry name" value="ENDORIBONUCLEASE-RELATED"/>
    <property type="match status" value="1"/>
</dbReference>
<evidence type="ECO:0000313" key="14">
    <source>
        <dbReference type="EMBL" id="VVC98548.1"/>
    </source>
</evidence>
<evidence type="ECO:0000256" key="11">
    <source>
        <dbReference type="RuleBase" id="RU367085"/>
    </source>
</evidence>
<comment type="cofactor">
    <cofactor evidence="1 11">
        <name>Mn(2+)</name>
        <dbReference type="ChEBI" id="CHEBI:29035"/>
    </cofactor>
</comment>
<keyword evidence="8 11" id="KW-0694">RNA-binding</keyword>
<name>A0A5E4QLS3_9NEOP</name>
<sequence length="430" mass="47826">LIDNFFVAVCCKERYNPLSDFILHEAGIPNTSFNKDKNGQPTNPTISSTSTPPSNKRDYVASQFPTLKPITRTSSSIVTPTSTEKVVTPSRRDYVAPQYPTKSPTPSTMSPPVQSPTQKSTNITPIPKRDYVSPNFPTLKPIQQNKDTPGKVKDLVNFYDSKTNQGNSFPSKGPSYSSIAQGSVNPRPMTNTKPGSYSAIVSGTPQVTTSGPHLKPSTTGKKPDARPVSPTTKPTSKLPSSIVVGSNNKNQGQATASDEELQLLSEQLLKKDTNNAAKYIKINYQEKTTSQSKDDKAPLPLLNISPEAWNIPTIQKFVPLLDNYERDTLLNEYVTAQERNEENAFLDVVMTTPVFRHLMGFLKDKGYVTPDPRQQREFIKQIWFGLYSRGKGKISLHNWVYFSKEEAANRANYLGYLKYSEFGDVSMTHD</sequence>
<feature type="domain" description="EndoU" evidence="13">
    <location>
        <begin position="257"/>
        <end position="430"/>
    </location>
</feature>
<evidence type="ECO:0000256" key="1">
    <source>
        <dbReference type="ARBA" id="ARBA00001936"/>
    </source>
</evidence>
<feature type="non-terminal residue" evidence="14">
    <location>
        <position position="430"/>
    </location>
</feature>
<evidence type="ECO:0000256" key="5">
    <source>
        <dbReference type="ARBA" id="ARBA00022723"/>
    </source>
</evidence>
<evidence type="ECO:0000256" key="7">
    <source>
        <dbReference type="ARBA" id="ARBA00022801"/>
    </source>
</evidence>
<feature type="region of interest" description="Disordered" evidence="12">
    <location>
        <begin position="32"/>
        <end position="59"/>
    </location>
</feature>
<reference evidence="14 15" key="1">
    <citation type="submission" date="2017-07" db="EMBL/GenBank/DDBJ databases">
        <authorList>
            <person name="Talla V."/>
            <person name="Backstrom N."/>
        </authorList>
    </citation>
    <scope>NUCLEOTIDE SEQUENCE [LARGE SCALE GENOMIC DNA]</scope>
</reference>
<proteinExistence type="inferred from homology"/>
<evidence type="ECO:0000256" key="9">
    <source>
        <dbReference type="ARBA" id="ARBA00023211"/>
    </source>
</evidence>
<evidence type="ECO:0000259" key="13">
    <source>
        <dbReference type="PROSITE" id="PS51959"/>
    </source>
</evidence>
<keyword evidence="4 11" id="KW-0540">Nuclease</keyword>
<accession>A0A5E4QLS3</accession>
<comment type="subunit">
    <text evidence="3 11">Monomer.</text>
</comment>
<dbReference type="InterPro" id="IPR039787">
    <property type="entry name" value="ENDOU"/>
</dbReference>
<dbReference type="SUPFAM" id="SSF142877">
    <property type="entry name" value="EndoU-like"/>
    <property type="match status" value="1"/>
</dbReference>
<evidence type="ECO:0000256" key="2">
    <source>
        <dbReference type="ARBA" id="ARBA00010168"/>
    </source>
</evidence>
<dbReference type="PRINTS" id="PR01217">
    <property type="entry name" value="PRICHEXTENSN"/>
</dbReference>
<dbReference type="PANTHER" id="PTHR12439">
    <property type="entry name" value="PLACENTAL PROTEIN 11-RELATED"/>
    <property type="match status" value="1"/>
</dbReference>
<evidence type="ECO:0000256" key="8">
    <source>
        <dbReference type="ARBA" id="ARBA00022884"/>
    </source>
</evidence>
<dbReference type="GO" id="GO:0003723">
    <property type="term" value="F:RNA binding"/>
    <property type="evidence" value="ECO:0007669"/>
    <property type="project" value="UniProtKB-UniRule"/>
</dbReference>
<evidence type="ECO:0000313" key="15">
    <source>
        <dbReference type="Proteomes" id="UP000324832"/>
    </source>
</evidence>
<dbReference type="GO" id="GO:0004521">
    <property type="term" value="F:RNA endonuclease activity"/>
    <property type="evidence" value="ECO:0007669"/>
    <property type="project" value="UniProtKB-UniRule"/>
</dbReference>
<keyword evidence="10" id="KW-0456">Lyase</keyword>
<gene>
    <name evidence="14" type="ORF">LSINAPIS_LOCUS9605</name>
</gene>
<feature type="compositionally biased region" description="Low complexity" evidence="12">
    <location>
        <begin position="100"/>
        <end position="117"/>
    </location>
</feature>
<organism evidence="14 15">
    <name type="scientific">Leptidea sinapis</name>
    <dbReference type="NCBI Taxonomy" id="189913"/>
    <lineage>
        <taxon>Eukaryota</taxon>
        <taxon>Metazoa</taxon>
        <taxon>Ecdysozoa</taxon>
        <taxon>Arthropoda</taxon>
        <taxon>Hexapoda</taxon>
        <taxon>Insecta</taxon>
        <taxon>Pterygota</taxon>
        <taxon>Neoptera</taxon>
        <taxon>Endopterygota</taxon>
        <taxon>Lepidoptera</taxon>
        <taxon>Glossata</taxon>
        <taxon>Ditrysia</taxon>
        <taxon>Papilionoidea</taxon>
        <taxon>Pieridae</taxon>
        <taxon>Dismorphiinae</taxon>
        <taxon>Leptidea</taxon>
    </lineage>
</organism>
<comment type="similarity">
    <text evidence="2 11">Belongs to the ENDOU family.</text>
</comment>
<evidence type="ECO:0000256" key="12">
    <source>
        <dbReference type="SAM" id="MobiDB-lite"/>
    </source>
</evidence>
<dbReference type="GO" id="GO:0016829">
    <property type="term" value="F:lyase activity"/>
    <property type="evidence" value="ECO:0007669"/>
    <property type="project" value="UniProtKB-KW"/>
</dbReference>
<feature type="compositionally biased region" description="Polar residues" evidence="12">
    <location>
        <begin position="73"/>
        <end position="85"/>
    </location>
</feature>
<evidence type="ECO:0000256" key="10">
    <source>
        <dbReference type="ARBA" id="ARBA00023239"/>
    </source>
</evidence>
<evidence type="ECO:0000256" key="6">
    <source>
        <dbReference type="ARBA" id="ARBA00022759"/>
    </source>
</evidence>
<protein>
    <recommendedName>
        <fullName evidence="13">EndoU domain-containing protein</fullName>
    </recommendedName>
</protein>
<keyword evidence="9 11" id="KW-0464">Manganese</keyword>
<dbReference type="Pfam" id="PF09412">
    <property type="entry name" value="XendoU"/>
    <property type="match status" value="1"/>
</dbReference>
<feature type="compositionally biased region" description="Polar residues" evidence="12">
    <location>
        <begin position="163"/>
        <end position="220"/>
    </location>
</feature>
<dbReference type="CDD" id="cd21159">
    <property type="entry name" value="XendoU"/>
    <property type="match status" value="1"/>
</dbReference>
<feature type="non-terminal residue" evidence="14">
    <location>
        <position position="1"/>
    </location>
</feature>
<dbReference type="InterPro" id="IPR037227">
    <property type="entry name" value="EndoU-like"/>
</dbReference>
<evidence type="ECO:0000256" key="4">
    <source>
        <dbReference type="ARBA" id="ARBA00022722"/>
    </source>
</evidence>